<keyword evidence="2" id="KW-1185">Reference proteome</keyword>
<dbReference type="Proteomes" id="UP000253961">
    <property type="component" value="Unassembled WGS sequence"/>
</dbReference>
<protein>
    <submittedName>
        <fullName evidence="1">Uncharacterized protein</fullName>
    </submittedName>
</protein>
<sequence length="63" mass="7353">MNRKLYIIFSLIMCIIINFGCKDDGQSVPEKNIKISLMQNMRLSKNYRFNLVVKMLQNGNSQP</sequence>
<evidence type="ECO:0000313" key="1">
    <source>
        <dbReference type="EMBL" id="RDC58343.1"/>
    </source>
</evidence>
<organism evidence="1 2">
    <name type="scientific">Pedobacter chinensis</name>
    <dbReference type="NCBI Taxonomy" id="2282421"/>
    <lineage>
        <taxon>Bacteria</taxon>
        <taxon>Pseudomonadati</taxon>
        <taxon>Bacteroidota</taxon>
        <taxon>Sphingobacteriia</taxon>
        <taxon>Sphingobacteriales</taxon>
        <taxon>Sphingobacteriaceae</taxon>
        <taxon>Pedobacter</taxon>
    </lineage>
</organism>
<name>A0A369Q0D2_9SPHI</name>
<dbReference type="EMBL" id="QPKV01000002">
    <property type="protein sequence ID" value="RDC58343.1"/>
    <property type="molecule type" value="Genomic_DNA"/>
</dbReference>
<proteinExistence type="predicted"/>
<accession>A0A369Q0D2</accession>
<reference evidence="1 2" key="1">
    <citation type="submission" date="2018-07" db="EMBL/GenBank/DDBJ databases">
        <title>Pedobacter sp. nov., isolated from soil.</title>
        <authorList>
            <person name="Zhou L.Y."/>
            <person name="Du Z.J."/>
        </authorList>
    </citation>
    <scope>NUCLEOTIDE SEQUENCE [LARGE SCALE GENOMIC DNA]</scope>
    <source>
        <strain evidence="1 2">JDX94</strain>
    </source>
</reference>
<gene>
    <name evidence="1" type="ORF">DU508_05265</name>
</gene>
<comment type="caution">
    <text evidence="1">The sequence shown here is derived from an EMBL/GenBank/DDBJ whole genome shotgun (WGS) entry which is preliminary data.</text>
</comment>
<dbReference type="AlphaFoldDB" id="A0A369Q0D2"/>
<evidence type="ECO:0000313" key="2">
    <source>
        <dbReference type="Proteomes" id="UP000253961"/>
    </source>
</evidence>